<keyword evidence="1" id="KW-1133">Transmembrane helix</keyword>
<accession>A0A2P5BK95</accession>
<proteinExistence type="predicted"/>
<evidence type="ECO:0000256" key="1">
    <source>
        <dbReference type="SAM" id="Phobius"/>
    </source>
</evidence>
<gene>
    <name evidence="2" type="ORF">PanWU01x14_231750</name>
</gene>
<comment type="caution">
    <text evidence="2">The sequence shown here is derived from an EMBL/GenBank/DDBJ whole genome shotgun (WGS) entry which is preliminary data.</text>
</comment>
<dbReference type="AlphaFoldDB" id="A0A2P5BK95"/>
<evidence type="ECO:0000313" key="3">
    <source>
        <dbReference type="Proteomes" id="UP000237105"/>
    </source>
</evidence>
<dbReference type="EMBL" id="JXTB01000265">
    <property type="protein sequence ID" value="PON49186.1"/>
    <property type="molecule type" value="Genomic_DNA"/>
</dbReference>
<keyword evidence="1" id="KW-0472">Membrane</keyword>
<organism evidence="2 3">
    <name type="scientific">Parasponia andersonii</name>
    <name type="common">Sponia andersonii</name>
    <dbReference type="NCBI Taxonomy" id="3476"/>
    <lineage>
        <taxon>Eukaryota</taxon>
        <taxon>Viridiplantae</taxon>
        <taxon>Streptophyta</taxon>
        <taxon>Embryophyta</taxon>
        <taxon>Tracheophyta</taxon>
        <taxon>Spermatophyta</taxon>
        <taxon>Magnoliopsida</taxon>
        <taxon>eudicotyledons</taxon>
        <taxon>Gunneridae</taxon>
        <taxon>Pentapetalae</taxon>
        <taxon>rosids</taxon>
        <taxon>fabids</taxon>
        <taxon>Rosales</taxon>
        <taxon>Cannabaceae</taxon>
        <taxon>Parasponia</taxon>
    </lineage>
</organism>
<evidence type="ECO:0000313" key="2">
    <source>
        <dbReference type="EMBL" id="PON49186.1"/>
    </source>
</evidence>
<reference evidence="3" key="1">
    <citation type="submission" date="2016-06" db="EMBL/GenBank/DDBJ databases">
        <title>Parallel loss of symbiosis genes in relatives of nitrogen-fixing non-legume Parasponia.</title>
        <authorList>
            <person name="Van Velzen R."/>
            <person name="Holmer R."/>
            <person name="Bu F."/>
            <person name="Rutten L."/>
            <person name="Van Zeijl A."/>
            <person name="Liu W."/>
            <person name="Santuari L."/>
            <person name="Cao Q."/>
            <person name="Sharma T."/>
            <person name="Shen D."/>
            <person name="Roswanjaya Y."/>
            <person name="Wardhani T."/>
            <person name="Kalhor M.S."/>
            <person name="Jansen J."/>
            <person name="Van den Hoogen J."/>
            <person name="Gungor B."/>
            <person name="Hartog M."/>
            <person name="Hontelez J."/>
            <person name="Verver J."/>
            <person name="Yang W.-C."/>
            <person name="Schijlen E."/>
            <person name="Repin R."/>
            <person name="Schilthuizen M."/>
            <person name="Schranz E."/>
            <person name="Heidstra R."/>
            <person name="Miyata K."/>
            <person name="Fedorova E."/>
            <person name="Kohlen W."/>
            <person name="Bisseling T."/>
            <person name="Smit S."/>
            <person name="Geurts R."/>
        </authorList>
    </citation>
    <scope>NUCLEOTIDE SEQUENCE [LARGE SCALE GENOMIC DNA]</scope>
    <source>
        <strain evidence="3">cv. WU1-14</strain>
    </source>
</reference>
<name>A0A2P5BK95_PARAD</name>
<keyword evidence="3" id="KW-1185">Reference proteome</keyword>
<dbReference type="Proteomes" id="UP000237105">
    <property type="component" value="Unassembled WGS sequence"/>
</dbReference>
<sequence>MVINNLLSFFHAIMFDWFLLAFLFLILLTSIVRIYLNKF</sequence>
<keyword evidence="1" id="KW-0812">Transmembrane</keyword>
<feature type="transmembrane region" description="Helical" evidence="1">
    <location>
        <begin position="12"/>
        <end position="36"/>
    </location>
</feature>
<protein>
    <submittedName>
        <fullName evidence="2">Uncharacterized protein</fullName>
    </submittedName>
</protein>